<feature type="transmembrane region" description="Helical" evidence="1">
    <location>
        <begin position="93"/>
        <end position="110"/>
    </location>
</feature>
<organism evidence="2 3">
    <name type="scientific">Exilibacterium tricleocarpae</name>
    <dbReference type="NCBI Taxonomy" id="2591008"/>
    <lineage>
        <taxon>Bacteria</taxon>
        <taxon>Pseudomonadati</taxon>
        <taxon>Pseudomonadota</taxon>
        <taxon>Gammaproteobacteria</taxon>
        <taxon>Cellvibrionales</taxon>
        <taxon>Cellvibrionaceae</taxon>
        <taxon>Exilibacterium</taxon>
    </lineage>
</organism>
<evidence type="ECO:0000313" key="2">
    <source>
        <dbReference type="EMBL" id="TQV65976.1"/>
    </source>
</evidence>
<dbReference type="AlphaFoldDB" id="A0A545SM97"/>
<dbReference type="Proteomes" id="UP000319732">
    <property type="component" value="Unassembled WGS sequence"/>
</dbReference>
<feature type="transmembrane region" description="Helical" evidence="1">
    <location>
        <begin position="38"/>
        <end position="56"/>
    </location>
</feature>
<dbReference type="OrthoDB" id="5866040at2"/>
<sequence>MNTESINTIKQVLFNREAVLSMILPALIYGLTYWYFDLVEAVVASGIYAIVASFFLKSTKYVAFIFALFGLIELCIIWLIPDSWLLETLFIKSLIGALQVAIIFILFSLFKEPIPKLFAEAGSPELRDWDFSSTKTCLNIWQSLSYIWVSVYFFKALILISFYPVDADTLVTLNLLLGWPLHVGLIVFSVFYIRNKFASYDTQT</sequence>
<feature type="transmembrane region" description="Helical" evidence="1">
    <location>
        <begin position="12"/>
        <end position="32"/>
    </location>
</feature>
<proteinExistence type="predicted"/>
<reference evidence="2 3" key="1">
    <citation type="submission" date="2019-06" db="EMBL/GenBank/DDBJ databases">
        <title>Whole genome sequence for Cellvibrionaceae sp. R142.</title>
        <authorList>
            <person name="Wang G."/>
        </authorList>
    </citation>
    <scope>NUCLEOTIDE SEQUENCE [LARGE SCALE GENOMIC DNA]</scope>
    <source>
        <strain evidence="2 3">R142</strain>
    </source>
</reference>
<keyword evidence="1" id="KW-0472">Membrane</keyword>
<feature type="transmembrane region" description="Helical" evidence="1">
    <location>
        <begin position="144"/>
        <end position="165"/>
    </location>
</feature>
<accession>A0A545SM97</accession>
<dbReference type="RefSeq" id="WP_142930202.1">
    <property type="nucleotide sequence ID" value="NZ_ML660120.1"/>
</dbReference>
<feature type="transmembrane region" description="Helical" evidence="1">
    <location>
        <begin position="61"/>
        <end position="81"/>
    </location>
</feature>
<gene>
    <name evidence="2" type="ORF">FKG94_27675</name>
</gene>
<keyword evidence="3" id="KW-1185">Reference proteome</keyword>
<dbReference type="EMBL" id="VHSG01000045">
    <property type="protein sequence ID" value="TQV65976.1"/>
    <property type="molecule type" value="Genomic_DNA"/>
</dbReference>
<feature type="transmembrane region" description="Helical" evidence="1">
    <location>
        <begin position="171"/>
        <end position="193"/>
    </location>
</feature>
<keyword evidence="1" id="KW-0812">Transmembrane</keyword>
<comment type="caution">
    <text evidence="2">The sequence shown here is derived from an EMBL/GenBank/DDBJ whole genome shotgun (WGS) entry which is preliminary data.</text>
</comment>
<protein>
    <submittedName>
        <fullName evidence="2">DUF3159 domain-containing protein</fullName>
    </submittedName>
</protein>
<keyword evidence="1" id="KW-1133">Transmembrane helix</keyword>
<evidence type="ECO:0000313" key="3">
    <source>
        <dbReference type="Proteomes" id="UP000319732"/>
    </source>
</evidence>
<evidence type="ECO:0000256" key="1">
    <source>
        <dbReference type="SAM" id="Phobius"/>
    </source>
</evidence>
<name>A0A545SM97_9GAMM</name>